<evidence type="ECO:0000256" key="10">
    <source>
        <dbReference type="ARBA" id="ARBA00044524"/>
    </source>
</evidence>
<feature type="chain" id="PRO_5021463338" description="UPAR/Ly6 domain-containing protein qvr" evidence="14">
    <location>
        <begin position="26"/>
        <end position="133"/>
    </location>
</feature>
<dbReference type="GO" id="GO:0032222">
    <property type="term" value="P:regulation of synaptic transmission, cholinergic"/>
    <property type="evidence" value="ECO:0007669"/>
    <property type="project" value="InterPro"/>
</dbReference>
<evidence type="ECO:0000313" key="15">
    <source>
        <dbReference type="Proteomes" id="UP000085678"/>
    </source>
</evidence>
<keyword evidence="7" id="KW-0325">Glycoprotein</keyword>
<reference evidence="16" key="1">
    <citation type="submission" date="2025-08" db="UniProtKB">
        <authorList>
            <consortium name="RefSeq"/>
        </authorList>
    </citation>
    <scope>IDENTIFICATION</scope>
    <source>
        <tissue evidence="16">Gonads</tissue>
    </source>
</reference>
<dbReference type="PANTHER" id="PTHR33562">
    <property type="entry name" value="ATILLA, ISOFORM B-RELATED-RELATED"/>
    <property type="match status" value="1"/>
</dbReference>
<evidence type="ECO:0000256" key="4">
    <source>
        <dbReference type="ARBA" id="ARBA00022729"/>
    </source>
</evidence>
<evidence type="ECO:0000256" key="13">
    <source>
        <dbReference type="ARBA" id="ARBA00046769"/>
    </source>
</evidence>
<dbReference type="GO" id="GO:0030431">
    <property type="term" value="P:sleep"/>
    <property type="evidence" value="ECO:0007669"/>
    <property type="project" value="InterPro"/>
</dbReference>
<evidence type="ECO:0000256" key="3">
    <source>
        <dbReference type="ARBA" id="ARBA00022475"/>
    </source>
</evidence>
<dbReference type="GO" id="GO:0005886">
    <property type="term" value="C:plasma membrane"/>
    <property type="evidence" value="ECO:0007669"/>
    <property type="project" value="UniProtKB-SubCell"/>
</dbReference>
<keyword evidence="15" id="KW-1185">Reference proteome</keyword>
<evidence type="ECO:0000313" key="16">
    <source>
        <dbReference type="RefSeq" id="XP_013402850.1"/>
    </source>
</evidence>
<evidence type="ECO:0000256" key="8">
    <source>
        <dbReference type="ARBA" id="ARBA00031037"/>
    </source>
</evidence>
<protein>
    <recommendedName>
        <fullName evidence="10">UPAR/Ly6 domain-containing protein qvr</fullName>
    </recommendedName>
    <alternativeName>
        <fullName evidence="11">Protein quiver</fullName>
    </alternativeName>
    <alternativeName>
        <fullName evidence="8">Protein sleepless</fullName>
    </alternativeName>
</protein>
<dbReference type="InParanoid" id="A0A1S3IXC4"/>
<comment type="subunit">
    <text evidence="13">Interacts (via loop 2 of the three-fingered Ly-6 domain) with Sh/shaker; this interaction may stabilize both components of the complex and may be required for targeting or retention of Sh/shaker to neural cell projections. Interacts (via loop 2 of the three-fingered Ly-6 domain) with nAChRalpha3 and potentially other nicotinic acetylcholine receptors; this interaction is required for antagonism of nicotinic acetylcholine receptors.</text>
</comment>
<proteinExistence type="inferred from homology"/>
<dbReference type="Pfam" id="PF17064">
    <property type="entry name" value="QVR"/>
    <property type="match status" value="1"/>
</dbReference>
<keyword evidence="3" id="KW-0472">Membrane</keyword>
<keyword evidence="4 14" id="KW-0732">Signal</keyword>
<feature type="signal peptide" evidence="14">
    <location>
        <begin position="1"/>
        <end position="25"/>
    </location>
</feature>
<dbReference type="PANTHER" id="PTHR33562:SF31">
    <property type="entry name" value="PROTEIN QUIVER"/>
    <property type="match status" value="1"/>
</dbReference>
<evidence type="ECO:0000256" key="9">
    <source>
        <dbReference type="ARBA" id="ARBA00044499"/>
    </source>
</evidence>
<dbReference type="RefSeq" id="XP_013402850.1">
    <property type="nucleotide sequence ID" value="XM_013547396.1"/>
</dbReference>
<evidence type="ECO:0000256" key="2">
    <source>
        <dbReference type="ARBA" id="ARBA00010522"/>
    </source>
</evidence>
<evidence type="ECO:0000256" key="11">
    <source>
        <dbReference type="ARBA" id="ARBA00044561"/>
    </source>
</evidence>
<dbReference type="GO" id="GO:0045121">
    <property type="term" value="C:membrane raft"/>
    <property type="evidence" value="ECO:0007669"/>
    <property type="project" value="UniProtKB-SubCell"/>
</dbReference>
<keyword evidence="3" id="KW-1003">Cell membrane</keyword>
<dbReference type="GO" id="GO:0048511">
    <property type="term" value="P:rhythmic process"/>
    <property type="evidence" value="ECO:0007669"/>
    <property type="project" value="UniProtKB-KW"/>
</dbReference>
<comment type="similarity">
    <text evidence="2">Belongs to the quiver family.</text>
</comment>
<dbReference type="InterPro" id="IPR031424">
    <property type="entry name" value="QVR-like"/>
</dbReference>
<dbReference type="KEGG" id="lak:106168363"/>
<evidence type="ECO:0000256" key="14">
    <source>
        <dbReference type="SAM" id="SignalP"/>
    </source>
</evidence>
<keyword evidence="6" id="KW-1015">Disulfide bond</keyword>
<dbReference type="Proteomes" id="UP000085678">
    <property type="component" value="Unplaced"/>
</dbReference>
<comment type="function">
    <text evidence="12">Bifunctional regulator of neuronal activity in the mushroom body, and possibly other regions of the brain, that acts as a signaling molecule required for homeostatic regulation of sleep under normal conditions and after sleep deprivation. Reduces neuronal excitability by enhancing Sh/shaker K(+) channel activity; possibly by stabilizing Sh/shaker to increase protein levels, accelerating its activation kinetics, slowing C-type inactivation and enhancing recovery from inactivation. Specifically affects the A-type K(+) current. Antagonizes nicotinic acetylcholine receptors (nAChRs) to reduce synaptic transmission, possibly by preventing their localization to the cell surface. Required for regulation of neuromuscular excitability and plasticity at neuromuscular junctions.</text>
</comment>
<organism evidence="15 16">
    <name type="scientific">Lingula anatina</name>
    <name type="common">Brachiopod</name>
    <name type="synonym">Lingula unguis</name>
    <dbReference type="NCBI Taxonomy" id="7574"/>
    <lineage>
        <taxon>Eukaryota</taxon>
        <taxon>Metazoa</taxon>
        <taxon>Spiralia</taxon>
        <taxon>Lophotrochozoa</taxon>
        <taxon>Brachiopoda</taxon>
        <taxon>Linguliformea</taxon>
        <taxon>Lingulata</taxon>
        <taxon>Lingulida</taxon>
        <taxon>Linguloidea</taxon>
        <taxon>Lingulidae</taxon>
        <taxon>Lingula</taxon>
    </lineage>
</organism>
<evidence type="ECO:0000256" key="6">
    <source>
        <dbReference type="ARBA" id="ARBA00023157"/>
    </source>
</evidence>
<sequence>MRSLNLHAALIFLTLVSSELTKVSAIRCYDCSDSNPHCRDPFPHKKDYSVLTRDCAHGCIKQTRHEKTTQHIERGCADEDRDQCFWDEPKSGENLHVCYCTTTLCNTGTRPRSRSTYSLVWTAASVLVARLFI</sequence>
<keyword evidence="5" id="KW-0090">Biological rhythms</keyword>
<dbReference type="InterPro" id="IPR050975">
    <property type="entry name" value="Sleep_regulator"/>
</dbReference>
<accession>A0A1S3IXC4</accession>
<dbReference type="GeneID" id="106168363"/>
<evidence type="ECO:0000256" key="12">
    <source>
        <dbReference type="ARBA" id="ARBA00045788"/>
    </source>
</evidence>
<comment type="subcellular location">
    <subcellularLocation>
        <location evidence="1">Cell membrane</location>
        <topology evidence="1">Lipid-anchor</topology>
        <topology evidence="1">GPI-anchor</topology>
        <orientation evidence="1">Extracellular side</orientation>
    </subcellularLocation>
    <subcellularLocation>
        <location evidence="9">Membrane raft</location>
        <topology evidence="9">Lipid-anchor</topology>
        <topology evidence="9">GPI-anchor</topology>
        <orientation evidence="9">Extracellular side</orientation>
    </subcellularLocation>
</comment>
<evidence type="ECO:0000256" key="7">
    <source>
        <dbReference type="ARBA" id="ARBA00023180"/>
    </source>
</evidence>
<evidence type="ECO:0000256" key="1">
    <source>
        <dbReference type="ARBA" id="ARBA00004471"/>
    </source>
</evidence>
<gene>
    <name evidence="16" type="primary">LOC106168363</name>
</gene>
<name>A0A1S3IXC4_LINAN</name>
<dbReference type="AlphaFoldDB" id="A0A1S3IXC4"/>
<evidence type="ECO:0000256" key="5">
    <source>
        <dbReference type="ARBA" id="ARBA00023108"/>
    </source>
</evidence>